<sequence>MEPKTDMGGSRRTTRPGRHRARRPLVIVALVAALAAGLGALVVGPAMGSAAAPRQTCDQFGSLGVSGDKYVIQNARWGADTKQCITENGPSGFVVDTAEHTNTKGPAGYPSIYRGCNYGYCTKTSPFPAQVYNLGAIRSSWATTGPTDKTAVQQYNTAYDIWFHPTKDNPGRPQGAELMIWLNRTSWVQPIGKPYYDVTIAGTKWTVWYGKADPPVISYVRKTPVTSVTNLPLDAFARDAMLRGVVKPTWWLQSVQAGFEPWTGGAGLTTTSFSVTRNGQ</sequence>
<comment type="similarity">
    <text evidence="1 2">Belongs to the glycosyl hydrolase 12 (cellulase H) family.</text>
</comment>
<dbReference type="Gene3D" id="2.60.120.180">
    <property type="match status" value="1"/>
</dbReference>
<evidence type="ECO:0000256" key="3">
    <source>
        <dbReference type="SAM" id="MobiDB-lite"/>
    </source>
</evidence>
<proteinExistence type="inferred from homology"/>
<keyword evidence="2" id="KW-0119">Carbohydrate metabolism</keyword>
<dbReference type="InterPro" id="IPR013319">
    <property type="entry name" value="GH11/12"/>
</dbReference>
<keyword evidence="5" id="KW-1185">Reference proteome</keyword>
<comment type="caution">
    <text evidence="4">The sequence shown here is derived from an EMBL/GenBank/DDBJ whole genome shotgun (WGS) entry which is preliminary data.</text>
</comment>
<dbReference type="EMBL" id="JACCBN010000001">
    <property type="protein sequence ID" value="NYD39759.1"/>
    <property type="molecule type" value="Genomic_DNA"/>
</dbReference>
<feature type="region of interest" description="Disordered" evidence="3">
    <location>
        <begin position="1"/>
        <end position="20"/>
    </location>
</feature>
<evidence type="ECO:0000313" key="4">
    <source>
        <dbReference type="EMBL" id="NYD39759.1"/>
    </source>
</evidence>
<evidence type="ECO:0000256" key="2">
    <source>
        <dbReference type="RuleBase" id="RU361163"/>
    </source>
</evidence>
<keyword evidence="2" id="KW-0624">Polysaccharide degradation</keyword>
<dbReference type="Proteomes" id="UP000535890">
    <property type="component" value="Unassembled WGS sequence"/>
</dbReference>
<evidence type="ECO:0000313" key="5">
    <source>
        <dbReference type="Proteomes" id="UP000535890"/>
    </source>
</evidence>
<dbReference type="PANTHER" id="PTHR34002:SF9">
    <property type="entry name" value="XYLOGLUCAN-SPECIFIC ENDO-BETA-1,4-GLUCANASE A"/>
    <property type="match status" value="1"/>
</dbReference>
<dbReference type="RefSeq" id="WP_179797033.1">
    <property type="nucleotide sequence ID" value="NZ_BAABHP010000032.1"/>
</dbReference>
<organism evidence="4 5">
    <name type="scientific">Actinomycetospora corticicola</name>
    <dbReference type="NCBI Taxonomy" id="663602"/>
    <lineage>
        <taxon>Bacteria</taxon>
        <taxon>Bacillati</taxon>
        <taxon>Actinomycetota</taxon>
        <taxon>Actinomycetes</taxon>
        <taxon>Pseudonocardiales</taxon>
        <taxon>Pseudonocardiaceae</taxon>
        <taxon>Actinomycetospora</taxon>
    </lineage>
</organism>
<evidence type="ECO:0008006" key="6">
    <source>
        <dbReference type="Google" id="ProtNLM"/>
    </source>
</evidence>
<name>A0A7Y9J9W1_9PSEU</name>
<dbReference type="SUPFAM" id="SSF49899">
    <property type="entry name" value="Concanavalin A-like lectins/glucanases"/>
    <property type="match status" value="1"/>
</dbReference>
<gene>
    <name evidence="4" type="ORF">BJ983_005861</name>
</gene>
<dbReference type="InterPro" id="IPR013320">
    <property type="entry name" value="ConA-like_dom_sf"/>
</dbReference>
<dbReference type="PANTHER" id="PTHR34002">
    <property type="entry name" value="BLR1656 PROTEIN"/>
    <property type="match status" value="1"/>
</dbReference>
<dbReference type="GO" id="GO:0000272">
    <property type="term" value="P:polysaccharide catabolic process"/>
    <property type="evidence" value="ECO:0007669"/>
    <property type="project" value="UniProtKB-KW"/>
</dbReference>
<reference evidence="4 5" key="1">
    <citation type="submission" date="2020-07" db="EMBL/GenBank/DDBJ databases">
        <title>Sequencing the genomes of 1000 actinobacteria strains.</title>
        <authorList>
            <person name="Klenk H.-P."/>
        </authorList>
    </citation>
    <scope>NUCLEOTIDE SEQUENCE [LARGE SCALE GENOMIC DNA]</scope>
    <source>
        <strain evidence="4 5">DSM 45772</strain>
    </source>
</reference>
<protein>
    <recommendedName>
        <fullName evidence="6">Glycosyl hydrolase family 12</fullName>
    </recommendedName>
</protein>
<keyword evidence="2" id="KW-0326">Glycosidase</keyword>
<evidence type="ECO:0000256" key="1">
    <source>
        <dbReference type="ARBA" id="ARBA00005519"/>
    </source>
</evidence>
<dbReference type="InterPro" id="IPR002594">
    <property type="entry name" value="GH12"/>
</dbReference>
<keyword evidence="2" id="KW-0378">Hydrolase</keyword>
<dbReference type="AlphaFoldDB" id="A0A7Y9J9W1"/>
<accession>A0A7Y9J9W1</accession>
<dbReference type="Pfam" id="PF01670">
    <property type="entry name" value="Glyco_hydro_12"/>
    <property type="match status" value="1"/>
</dbReference>
<dbReference type="GO" id="GO:0008810">
    <property type="term" value="F:cellulase activity"/>
    <property type="evidence" value="ECO:0007669"/>
    <property type="project" value="InterPro"/>
</dbReference>